<dbReference type="EMBL" id="DSDY01000110">
    <property type="protein sequence ID" value="HDS10662.1"/>
    <property type="molecule type" value="Genomic_DNA"/>
</dbReference>
<reference evidence="1" key="1">
    <citation type="journal article" date="2020" name="mSystems">
        <title>Genome- and Community-Level Interaction Insights into Carbon Utilization and Element Cycling Functions of Hydrothermarchaeota in Hydrothermal Sediment.</title>
        <authorList>
            <person name="Zhou Z."/>
            <person name="Liu Y."/>
            <person name="Xu W."/>
            <person name="Pan J."/>
            <person name="Luo Z.H."/>
            <person name="Li M."/>
        </authorList>
    </citation>
    <scope>NUCLEOTIDE SEQUENCE [LARGE SCALE GENOMIC DNA]</scope>
    <source>
        <strain evidence="1">SpSt-123</strain>
    </source>
</reference>
<accession>A0A7C1E2M6</accession>
<sequence>MSRISALYRKKISVGLEILAKVLSENITDRKAIVSILKDYYQASGVKPFMGAKVREDLYDKELTTLYVIGKYGMGLDEDNREVFEKIFDKELKIEKAIELLLSSMDAQQKREAIKKIMETEIDGNEASRIFRVAFTKVILGFGKEEDFARLLSVFQEAFPEHKKTVENYAKFYIAYRLSEKLYTGEISDKLSKEIEKQAMNLRLGLGFTLPDDKYIYAIAKNVFGVPPEKLSRILSLKEEAGDQKE</sequence>
<protein>
    <submittedName>
        <fullName evidence="1">DUF2192 domain-containing protein</fullName>
    </submittedName>
</protein>
<dbReference type="Pfam" id="PF09958">
    <property type="entry name" value="DUF2192"/>
    <property type="match status" value="1"/>
</dbReference>
<organism evidence="1">
    <name type="scientific">Fervidicoccus fontis</name>
    <dbReference type="NCBI Taxonomy" id="683846"/>
    <lineage>
        <taxon>Archaea</taxon>
        <taxon>Thermoproteota</taxon>
        <taxon>Thermoprotei</taxon>
        <taxon>Fervidicoccales</taxon>
        <taxon>Fervidicoccaceae</taxon>
        <taxon>Fervidicoccus</taxon>
    </lineage>
</organism>
<comment type="caution">
    <text evidence="1">The sequence shown here is derived from an EMBL/GenBank/DDBJ whole genome shotgun (WGS) entry which is preliminary data.</text>
</comment>
<dbReference type="InterPro" id="IPR018693">
    <property type="entry name" value="DUF2192"/>
</dbReference>
<evidence type="ECO:0000313" key="1">
    <source>
        <dbReference type="EMBL" id="HDS10662.1"/>
    </source>
</evidence>
<proteinExistence type="predicted"/>
<gene>
    <name evidence="1" type="ORF">ENO04_03465</name>
</gene>
<dbReference type="AlphaFoldDB" id="A0A7C1E2M6"/>
<name>A0A7C1E2M6_9CREN</name>